<keyword evidence="5" id="KW-0998">Cell outer membrane</keyword>
<evidence type="ECO:0000313" key="11">
    <source>
        <dbReference type="Proteomes" id="UP000233767"/>
    </source>
</evidence>
<feature type="signal peptide" evidence="6">
    <location>
        <begin position="1"/>
        <end position="21"/>
    </location>
</feature>
<dbReference type="InterPro" id="IPR012944">
    <property type="entry name" value="SusD_RagB_dom"/>
</dbReference>
<evidence type="ECO:0000259" key="7">
    <source>
        <dbReference type="Pfam" id="PF07980"/>
    </source>
</evidence>
<dbReference type="GO" id="GO:0009279">
    <property type="term" value="C:cell outer membrane"/>
    <property type="evidence" value="ECO:0007669"/>
    <property type="project" value="UniProtKB-SubCell"/>
</dbReference>
<dbReference type="Gene3D" id="2.20.20.130">
    <property type="match status" value="1"/>
</dbReference>
<dbReference type="EMBL" id="RCCB01000010">
    <property type="protein sequence ID" value="RLJ34929.1"/>
    <property type="molecule type" value="Genomic_DNA"/>
</dbReference>
<evidence type="ECO:0000256" key="4">
    <source>
        <dbReference type="ARBA" id="ARBA00023136"/>
    </source>
</evidence>
<dbReference type="Gene3D" id="1.25.40.900">
    <property type="match status" value="1"/>
</dbReference>
<feature type="chain" id="PRO_5019864200" evidence="6">
    <location>
        <begin position="22"/>
        <end position="496"/>
    </location>
</feature>
<name>A0A497V9M9_9FLAO</name>
<dbReference type="Proteomes" id="UP000233767">
    <property type="component" value="Unassembled WGS sequence"/>
</dbReference>
<organism evidence="10 12">
    <name type="scientific">Flavobacterium lindanitolerans</name>
    <dbReference type="NCBI Taxonomy" id="428988"/>
    <lineage>
        <taxon>Bacteria</taxon>
        <taxon>Pseudomonadati</taxon>
        <taxon>Bacteroidota</taxon>
        <taxon>Flavobacteriia</taxon>
        <taxon>Flavobacteriales</taxon>
        <taxon>Flavobacteriaceae</taxon>
        <taxon>Flavobacterium</taxon>
    </lineage>
</organism>
<accession>A0A497V9M9</accession>
<keyword evidence="4" id="KW-0472">Membrane</keyword>
<proteinExistence type="inferred from homology"/>
<dbReference type="EMBL" id="PJND01000007">
    <property type="protein sequence ID" value="PKW29570.1"/>
    <property type="molecule type" value="Genomic_DNA"/>
</dbReference>
<comment type="similarity">
    <text evidence="2">Belongs to the SusD family.</text>
</comment>
<evidence type="ECO:0000313" key="9">
    <source>
        <dbReference type="EMBL" id="PKW29570.1"/>
    </source>
</evidence>
<dbReference type="Proteomes" id="UP000275027">
    <property type="component" value="Unassembled WGS sequence"/>
</dbReference>
<evidence type="ECO:0000313" key="10">
    <source>
        <dbReference type="EMBL" id="RLJ34929.1"/>
    </source>
</evidence>
<reference evidence="9 11" key="1">
    <citation type="submission" date="2017-12" db="EMBL/GenBank/DDBJ databases">
        <title>Genomic Encyclopedia of Type Strains, Phase III (KMG-III): the genomes of soil and plant-associated and newly described type strains.</title>
        <authorList>
            <person name="Whitman W."/>
        </authorList>
    </citation>
    <scope>NUCLEOTIDE SEQUENCE [LARGE SCALE GENOMIC DNA]</scope>
    <source>
        <strain evidence="9 11">IP-10</strain>
    </source>
</reference>
<evidence type="ECO:0000256" key="5">
    <source>
        <dbReference type="ARBA" id="ARBA00023237"/>
    </source>
</evidence>
<feature type="domain" description="SusD-like N-terminal" evidence="8">
    <location>
        <begin position="60"/>
        <end position="208"/>
    </location>
</feature>
<comment type="caution">
    <text evidence="10">The sequence shown here is derived from an EMBL/GenBank/DDBJ whole genome shotgun (WGS) entry which is preliminary data.</text>
</comment>
<sequence length="496" mass="54967">MKKSILLLPIFFLMLFSCSDAYDIAQDNELLEEDAYVTIGHLRSGLNGVYAAYGPDGGGDALVFNDLFTDNMRRGSSNNGQGSEEYNFLMQPNSDLPTVMWSNRYATINRVNRVLRAYDRLYPNFTTAEKRSADHIKGNLLAMRALCHFDLFQYFTVDYKNASGLSVIKMDFVPASTFDVFPRNTVAEITDFIKQDLTDAKALLNGALALRPGETAVPSDIATYNSVIYLRPVAVDFIRCRLALLEGDYPTAQSLATTLLAGTPLTPRAGYQAMYTDASPGESIFKLSRVINNNSIPGLFYFNFSTTGPIDPFLFASRQLYNTFTSTDIRRTVIYGNIVAGSPEEINAVFPIRKYVGSSDGPRINDVKLFRSSELKLIIAECKARNTDLLGAATEVQQLRANRISGANPLPTYASLNAALTDILLERRKEFAFEGHRYLDLKRIGGEINVGVDRLADDAFTFNAPTSLPAGDYRFTMPIPTTEVSANPTIVQNPNY</sequence>
<keyword evidence="3 6" id="KW-0732">Signal</keyword>
<dbReference type="InterPro" id="IPR033985">
    <property type="entry name" value="SusD-like_N"/>
</dbReference>
<reference evidence="10 12" key="2">
    <citation type="submission" date="2018-10" db="EMBL/GenBank/DDBJ databases">
        <title>Genomic Encyclopedia of Archaeal and Bacterial Type Strains, Phase II (KMG-II): from individual species to whole genera.</title>
        <authorList>
            <person name="Goeker M."/>
        </authorList>
    </citation>
    <scope>NUCLEOTIDE SEQUENCE [LARGE SCALE GENOMIC DNA]</scope>
    <source>
        <strain evidence="10 12">DSM 21886</strain>
    </source>
</reference>
<protein>
    <submittedName>
        <fullName evidence="10">SusD-like starch-binding protein associating with outer membrane</fullName>
    </submittedName>
</protein>
<dbReference type="InterPro" id="IPR011990">
    <property type="entry name" value="TPR-like_helical_dom_sf"/>
</dbReference>
<evidence type="ECO:0000256" key="3">
    <source>
        <dbReference type="ARBA" id="ARBA00022729"/>
    </source>
</evidence>
<evidence type="ECO:0000256" key="2">
    <source>
        <dbReference type="ARBA" id="ARBA00006275"/>
    </source>
</evidence>
<dbReference type="SUPFAM" id="SSF48452">
    <property type="entry name" value="TPR-like"/>
    <property type="match status" value="1"/>
</dbReference>
<dbReference type="Pfam" id="PF14322">
    <property type="entry name" value="SusD-like_3"/>
    <property type="match status" value="1"/>
</dbReference>
<dbReference type="Gene3D" id="1.25.40.390">
    <property type="match status" value="1"/>
</dbReference>
<dbReference type="PROSITE" id="PS51257">
    <property type="entry name" value="PROKAR_LIPOPROTEIN"/>
    <property type="match status" value="1"/>
</dbReference>
<gene>
    <name evidence="9" type="ORF">B0G92_1209</name>
    <name evidence="10" type="ORF">CLV50_0295</name>
</gene>
<feature type="domain" description="RagB/SusD" evidence="7">
    <location>
        <begin position="350"/>
        <end position="496"/>
    </location>
</feature>
<dbReference type="Pfam" id="PF07980">
    <property type="entry name" value="SusD_RagB"/>
    <property type="match status" value="1"/>
</dbReference>
<evidence type="ECO:0000313" key="12">
    <source>
        <dbReference type="Proteomes" id="UP000275027"/>
    </source>
</evidence>
<evidence type="ECO:0000259" key="8">
    <source>
        <dbReference type="Pfam" id="PF14322"/>
    </source>
</evidence>
<evidence type="ECO:0000256" key="6">
    <source>
        <dbReference type="SAM" id="SignalP"/>
    </source>
</evidence>
<dbReference type="RefSeq" id="WP_101471433.1">
    <property type="nucleotide sequence ID" value="NZ_PJND01000007.1"/>
</dbReference>
<evidence type="ECO:0000256" key="1">
    <source>
        <dbReference type="ARBA" id="ARBA00004442"/>
    </source>
</evidence>
<keyword evidence="11" id="KW-1185">Reference proteome</keyword>
<comment type="subcellular location">
    <subcellularLocation>
        <location evidence="1">Cell outer membrane</location>
    </subcellularLocation>
</comment>
<dbReference type="AlphaFoldDB" id="A0A497V9M9"/>